<dbReference type="EMBL" id="KN818291">
    <property type="protein sequence ID" value="KIL60924.1"/>
    <property type="molecule type" value="Genomic_DNA"/>
</dbReference>
<sequence>MRATSIQPLTERSAFYIDSHLNRVLNTVIGVEPRPLKKPQAAHEFGQGASVQTHPEQMPATSSIPMTSNVPGPMQPGPFMMGTGAMPTVPLPTTIPQAGVPEVPVLHAMHGAPHSQLSNMAGLGQNIPGNMPLISTWTPQMMAAYATLLQGSMAQAGAGTSGGSGSGAPGTLLNAYQGTVGMFPNPMQNPASFLPSMYFHTATGHSTEHQEAPGPSNRGRLAAAACSLHAAWTLSNFLAPS</sequence>
<organism evidence="1 2">
    <name type="scientific">Amanita muscaria (strain Koide BX008)</name>
    <dbReference type="NCBI Taxonomy" id="946122"/>
    <lineage>
        <taxon>Eukaryota</taxon>
        <taxon>Fungi</taxon>
        <taxon>Dikarya</taxon>
        <taxon>Basidiomycota</taxon>
        <taxon>Agaricomycotina</taxon>
        <taxon>Agaricomycetes</taxon>
        <taxon>Agaricomycetidae</taxon>
        <taxon>Agaricales</taxon>
        <taxon>Pluteineae</taxon>
        <taxon>Amanitaceae</taxon>
        <taxon>Amanita</taxon>
    </lineage>
</organism>
<accession>A0A0C2T348</accession>
<protein>
    <submittedName>
        <fullName evidence="1">Uncharacterized protein</fullName>
    </submittedName>
</protein>
<dbReference type="Proteomes" id="UP000054549">
    <property type="component" value="Unassembled WGS sequence"/>
</dbReference>
<evidence type="ECO:0000313" key="1">
    <source>
        <dbReference type="EMBL" id="KIL60924.1"/>
    </source>
</evidence>
<evidence type="ECO:0000313" key="2">
    <source>
        <dbReference type="Proteomes" id="UP000054549"/>
    </source>
</evidence>
<dbReference type="AlphaFoldDB" id="A0A0C2T348"/>
<dbReference type="InParanoid" id="A0A0C2T348"/>
<proteinExistence type="predicted"/>
<reference evidence="1 2" key="1">
    <citation type="submission" date="2014-04" db="EMBL/GenBank/DDBJ databases">
        <title>Evolutionary Origins and Diversification of the Mycorrhizal Mutualists.</title>
        <authorList>
            <consortium name="DOE Joint Genome Institute"/>
            <consortium name="Mycorrhizal Genomics Consortium"/>
            <person name="Kohler A."/>
            <person name="Kuo A."/>
            <person name="Nagy L.G."/>
            <person name="Floudas D."/>
            <person name="Copeland A."/>
            <person name="Barry K.W."/>
            <person name="Cichocki N."/>
            <person name="Veneault-Fourrey C."/>
            <person name="LaButti K."/>
            <person name="Lindquist E.A."/>
            <person name="Lipzen A."/>
            <person name="Lundell T."/>
            <person name="Morin E."/>
            <person name="Murat C."/>
            <person name="Riley R."/>
            <person name="Ohm R."/>
            <person name="Sun H."/>
            <person name="Tunlid A."/>
            <person name="Henrissat B."/>
            <person name="Grigoriev I.V."/>
            <person name="Hibbett D.S."/>
            <person name="Martin F."/>
        </authorList>
    </citation>
    <scope>NUCLEOTIDE SEQUENCE [LARGE SCALE GENOMIC DNA]</scope>
    <source>
        <strain evidence="1 2">Koide BX008</strain>
    </source>
</reference>
<name>A0A0C2T348_AMAMK</name>
<dbReference type="HOGENOM" id="CLU_1151560_0_0_1"/>
<gene>
    <name evidence="1" type="ORF">M378DRAFT_180273</name>
</gene>
<keyword evidence="2" id="KW-1185">Reference proteome</keyword>